<evidence type="ECO:0000256" key="1">
    <source>
        <dbReference type="SAM" id="MobiDB-lite"/>
    </source>
</evidence>
<proteinExistence type="predicted"/>
<reference evidence="2 3" key="1">
    <citation type="submission" date="2018-10" db="EMBL/GenBank/DDBJ databases">
        <title>A high-quality apple genome assembly.</title>
        <authorList>
            <person name="Hu J."/>
        </authorList>
    </citation>
    <scope>NUCLEOTIDE SEQUENCE [LARGE SCALE GENOMIC DNA]</scope>
    <source>
        <strain evidence="3">cv. HFTH1</strain>
        <tissue evidence="2">Young leaf</tissue>
    </source>
</reference>
<protein>
    <submittedName>
        <fullName evidence="2">Uncharacterized protein</fullName>
    </submittedName>
</protein>
<organism evidence="2 3">
    <name type="scientific">Malus domestica</name>
    <name type="common">Apple</name>
    <name type="synonym">Pyrus malus</name>
    <dbReference type="NCBI Taxonomy" id="3750"/>
    <lineage>
        <taxon>Eukaryota</taxon>
        <taxon>Viridiplantae</taxon>
        <taxon>Streptophyta</taxon>
        <taxon>Embryophyta</taxon>
        <taxon>Tracheophyta</taxon>
        <taxon>Spermatophyta</taxon>
        <taxon>Magnoliopsida</taxon>
        <taxon>eudicotyledons</taxon>
        <taxon>Gunneridae</taxon>
        <taxon>Pentapetalae</taxon>
        <taxon>rosids</taxon>
        <taxon>fabids</taxon>
        <taxon>Rosales</taxon>
        <taxon>Rosaceae</taxon>
        <taxon>Amygdaloideae</taxon>
        <taxon>Maleae</taxon>
        <taxon>Malus</taxon>
    </lineage>
</organism>
<dbReference type="EMBL" id="RDQH01000342">
    <property type="protein sequence ID" value="RXH71128.1"/>
    <property type="molecule type" value="Genomic_DNA"/>
</dbReference>
<name>A0A498HHY3_MALDO</name>
<evidence type="ECO:0000313" key="2">
    <source>
        <dbReference type="EMBL" id="RXH71128.1"/>
    </source>
</evidence>
<comment type="caution">
    <text evidence="2">The sequence shown here is derived from an EMBL/GenBank/DDBJ whole genome shotgun (WGS) entry which is preliminary data.</text>
</comment>
<dbReference type="Proteomes" id="UP000290289">
    <property type="component" value="Chromosome 16"/>
</dbReference>
<dbReference type="AlphaFoldDB" id="A0A498HHY3"/>
<keyword evidence="3" id="KW-1185">Reference proteome</keyword>
<evidence type="ECO:0000313" key="3">
    <source>
        <dbReference type="Proteomes" id="UP000290289"/>
    </source>
</evidence>
<accession>A0A498HHY3</accession>
<sequence>MLKEKILACANHVKRELATKEPGTGSSVLGDISDVSTLGLQPQVPDDEDENVEPSEEEISAKEDELDLQFLEISMVLLLPPEFSR</sequence>
<feature type="region of interest" description="Disordered" evidence="1">
    <location>
        <begin position="20"/>
        <end position="61"/>
    </location>
</feature>
<gene>
    <name evidence="2" type="ORF">DVH24_015750</name>
</gene>
<feature type="compositionally biased region" description="Acidic residues" evidence="1">
    <location>
        <begin position="45"/>
        <end position="58"/>
    </location>
</feature>